<proteinExistence type="predicted"/>
<evidence type="ECO:0000256" key="1">
    <source>
        <dbReference type="SAM" id="MobiDB-lite"/>
    </source>
</evidence>
<evidence type="ECO:0000313" key="3">
    <source>
        <dbReference type="EMBL" id="AXE78526.1"/>
    </source>
</evidence>
<sequence length="88" mass="9182">MVEQRFPLRAMFRHGRIRSVFTMISPRSRATATAIALAVLLAAPSTASAAPGPATRPDAAPAAHAATGPSLEVPRRPDPARRAGTPCI</sequence>
<dbReference type="EMBL" id="CP027306">
    <property type="protein sequence ID" value="AXE78526.1"/>
    <property type="molecule type" value="Genomic_DNA"/>
</dbReference>
<feature type="chain" id="PRO_5016432954" evidence="2">
    <location>
        <begin position="50"/>
        <end position="88"/>
    </location>
</feature>
<evidence type="ECO:0000256" key="2">
    <source>
        <dbReference type="SAM" id="SignalP"/>
    </source>
</evidence>
<evidence type="ECO:0000313" key="4">
    <source>
        <dbReference type="Proteomes" id="UP000252698"/>
    </source>
</evidence>
<dbReference type="Proteomes" id="UP000252698">
    <property type="component" value="Chromosome"/>
</dbReference>
<dbReference type="KEGG" id="sata:C5746_18115"/>
<reference evidence="3 4" key="1">
    <citation type="journal article" date="2018" name="Front. Microbiol.">
        <title>Genome Sequencing of Streptomyces atratus SCSIOZH16 and Activation Production of Nocardamine via Metabolic Engineering.</title>
        <authorList>
            <person name="Li Y."/>
            <person name="Zhang C."/>
            <person name="Liu C."/>
            <person name="Ju J."/>
            <person name="Ma J."/>
        </authorList>
    </citation>
    <scope>NUCLEOTIDE SEQUENCE [LARGE SCALE GENOMIC DNA]</scope>
    <source>
        <strain evidence="3 4">SCSIO_ZH16</strain>
    </source>
</reference>
<name>A0A2Z5JDS3_STRAR</name>
<keyword evidence="2" id="KW-0732">Signal</keyword>
<protein>
    <submittedName>
        <fullName evidence="3">Uncharacterized protein</fullName>
    </submittedName>
</protein>
<gene>
    <name evidence="3" type="ORF">C5746_18115</name>
</gene>
<feature type="compositionally biased region" description="Low complexity" evidence="1">
    <location>
        <begin position="47"/>
        <end position="69"/>
    </location>
</feature>
<organism evidence="3 4">
    <name type="scientific">Streptomyces atratus</name>
    <dbReference type="NCBI Taxonomy" id="1893"/>
    <lineage>
        <taxon>Bacteria</taxon>
        <taxon>Bacillati</taxon>
        <taxon>Actinomycetota</taxon>
        <taxon>Actinomycetes</taxon>
        <taxon>Kitasatosporales</taxon>
        <taxon>Streptomycetaceae</taxon>
        <taxon>Streptomyces</taxon>
    </lineage>
</organism>
<feature type="signal peptide" evidence="2">
    <location>
        <begin position="1"/>
        <end position="49"/>
    </location>
</feature>
<accession>A0A2Z5JDS3</accession>
<feature type="region of interest" description="Disordered" evidence="1">
    <location>
        <begin position="47"/>
        <end position="88"/>
    </location>
</feature>
<dbReference type="AlphaFoldDB" id="A0A2Z5JDS3"/>